<comment type="caution">
    <text evidence="5">The sequence shown here is derived from an EMBL/GenBank/DDBJ whole genome shotgun (WGS) entry which is preliminary data.</text>
</comment>
<keyword evidence="3" id="KW-0862">Zinc</keyword>
<dbReference type="Gene3D" id="1.10.510.10">
    <property type="entry name" value="Transferase(Phosphotransferase) domain 1"/>
    <property type="match status" value="1"/>
</dbReference>
<dbReference type="PANTHER" id="PTHR12857">
    <property type="entry name" value="CXXC MOTIF CONTAINING ZINC BINDING PROTEIN"/>
    <property type="match status" value="1"/>
</dbReference>
<dbReference type="Pfam" id="PF05907">
    <property type="entry name" value="CXXC_Zn-b_euk"/>
    <property type="match status" value="2"/>
</dbReference>
<dbReference type="VEuPathDB" id="FungiDB:F4678DRAFT_444159"/>
<dbReference type="EMBL" id="JANPWZ010000924">
    <property type="protein sequence ID" value="KAJ3570557.1"/>
    <property type="molecule type" value="Genomic_DNA"/>
</dbReference>
<feature type="coiled-coil region" evidence="4">
    <location>
        <begin position="451"/>
        <end position="478"/>
    </location>
</feature>
<protein>
    <recommendedName>
        <fullName evidence="7">Protein kinase domain-containing protein</fullName>
    </recommendedName>
</protein>
<keyword evidence="2" id="KW-0479">Metal-binding</keyword>
<dbReference type="AlphaFoldDB" id="A0A9W8NE00"/>
<evidence type="ECO:0000313" key="5">
    <source>
        <dbReference type="EMBL" id="KAJ3570557.1"/>
    </source>
</evidence>
<keyword evidence="6" id="KW-1185">Reference proteome</keyword>
<dbReference type="Pfam" id="PF06293">
    <property type="entry name" value="Kdo"/>
    <property type="match status" value="1"/>
</dbReference>
<sequence>MSVTMTATIRNSNVRLLTALVDSNDEDESEYRFLVDGEHVKYVTVDPGVFPKDDRTFAPVLIPILPPFPPGTWNEGHISKDPLTQQPVFSRIAHSDLPAIQNTWCDKRIDHLELQQLDRVRQNIHQVTCPSFSVPVLVKFAEFPWQIPFFEAETTAYEWIEGKGIGPRFLAHLTEDNRVFGFVMEYIDGARTAEAEDLAACQRVLAKLHALGIKHGDINKHNFLIRNGEAVLIDFETARKCSDMAELEAEYDSLESSLRDPSRRGGVGIPVVAMYALTLTAELNGYVQIPLPVAYRGGSKMRSSLTYFSQRTNRVTNLRPKDTAESPFWYTFMVQCTSCRETHGNAVSGEWLADGLESGTKFEGIEFQDGEWFDYDEKANDESRRYARAMQTLWSRAAQAQSVCRCRICLHSTHAVTRRSTTAASKRRFTFADIFTACYGTILGTATFIDARHKNQRREQLDAELDRARAALNKLDVGPRQETVNGEAGAPLAAMSAETPSLSELSAFLQPWRGDESVRPLLEELKSLCNLKFRPLARQTWMQKQLDWVNLEAAVAAEEFNRSLRVQEPQTAASLADTTIAVLSLVDRLLQLTEVPKRRRWEGEAQTTCHAENIIAELDDLKRKLDYPSYQFPTADPDYAWHVRSCLNSSIRRVFHQAVTSRETVGRICYNLLTAGVPPSIHTYNTLIVGFNRMQRPDLAQVVVDSYLDKTTLSATDQTLICLLSHYQGPGGKEGFREAVQKMRGVREDGLHFATICNDSDAFNWTRTRRRGRPKANRTDVTFDHLIRGWIYHEELGIACMTFVACLRNGASLPVYTLCDLFKGCLAAADFSSARKLLTGIIDNFDNFQAYLSQIMDTNPTTLIQGLLRDLHQIINICWLPFGEIFGETEKKYAAAAESLKAMVSDLTAQVEGQGTPQFPSLLSDTANHLQPTLNPSNFATSRQYHTQLRRRTVTEFEELYSRIAMLVSIERRYGDLEERALNLGAALKAVIIEIKTGYSIDVEPIMPLNFIGTPIFEKQRFATRRALSLLDVSSDCLTIEDVASQLLRNIPDKAVIGPLEENENWKRLTIPTLISFFFGTADSTRSYEGPYEDLEEQLHAITESIKALIFSHLTEERQQRLLYSHGHYHTGGIRRLRASLRLDMKHNLPEVLQMSTEPHEAGWETALLQG</sequence>
<evidence type="ECO:0000256" key="2">
    <source>
        <dbReference type="ARBA" id="ARBA00022723"/>
    </source>
</evidence>
<dbReference type="GO" id="GO:0008270">
    <property type="term" value="F:zinc ion binding"/>
    <property type="evidence" value="ECO:0007669"/>
    <property type="project" value="TreeGrafter"/>
</dbReference>
<dbReference type="InterPro" id="IPR008584">
    <property type="entry name" value="CXXC_Zn-binding_euk"/>
</dbReference>
<dbReference type="VEuPathDB" id="FungiDB:F4678DRAFT_444154"/>
<comment type="similarity">
    <text evidence="1">Belongs to the UPF0587 family.</text>
</comment>
<evidence type="ECO:0000256" key="3">
    <source>
        <dbReference type="ARBA" id="ARBA00022833"/>
    </source>
</evidence>
<dbReference type="PANTHER" id="PTHR12857:SF0">
    <property type="entry name" value="CXXC MOTIF CONTAINING ZINC BINDING PROTEIN"/>
    <property type="match status" value="1"/>
</dbReference>
<reference evidence="5" key="1">
    <citation type="submission" date="2022-07" db="EMBL/GenBank/DDBJ databases">
        <title>Genome Sequence of Xylaria arbuscula.</title>
        <authorList>
            <person name="Buettner E."/>
        </authorList>
    </citation>
    <scope>NUCLEOTIDE SEQUENCE</scope>
    <source>
        <strain evidence="5">VT107</strain>
    </source>
</reference>
<dbReference type="Gene3D" id="1.25.40.10">
    <property type="entry name" value="Tetratricopeptide repeat domain"/>
    <property type="match status" value="1"/>
</dbReference>
<evidence type="ECO:0000256" key="1">
    <source>
        <dbReference type="ARBA" id="ARBA00007818"/>
    </source>
</evidence>
<evidence type="ECO:0008006" key="7">
    <source>
        <dbReference type="Google" id="ProtNLM"/>
    </source>
</evidence>
<name>A0A9W8NE00_9PEZI</name>
<dbReference type="SUPFAM" id="SSF56112">
    <property type="entry name" value="Protein kinase-like (PK-like)"/>
    <property type="match status" value="1"/>
</dbReference>
<gene>
    <name evidence="5" type="ORF">NPX13_g5688</name>
</gene>
<keyword evidence="4" id="KW-0175">Coiled coil</keyword>
<organism evidence="5 6">
    <name type="scientific">Xylaria arbuscula</name>
    <dbReference type="NCBI Taxonomy" id="114810"/>
    <lineage>
        <taxon>Eukaryota</taxon>
        <taxon>Fungi</taxon>
        <taxon>Dikarya</taxon>
        <taxon>Ascomycota</taxon>
        <taxon>Pezizomycotina</taxon>
        <taxon>Sordariomycetes</taxon>
        <taxon>Xylariomycetidae</taxon>
        <taxon>Xylariales</taxon>
        <taxon>Xylariaceae</taxon>
        <taxon>Xylaria</taxon>
    </lineage>
</organism>
<evidence type="ECO:0000313" key="6">
    <source>
        <dbReference type="Proteomes" id="UP001148614"/>
    </source>
</evidence>
<dbReference type="InterPro" id="IPR011990">
    <property type="entry name" value="TPR-like_helical_dom_sf"/>
</dbReference>
<dbReference type="SUPFAM" id="SSF141678">
    <property type="entry name" value="MAL13P1.257-like"/>
    <property type="match status" value="1"/>
</dbReference>
<proteinExistence type="inferred from homology"/>
<dbReference type="Proteomes" id="UP001148614">
    <property type="component" value="Unassembled WGS sequence"/>
</dbReference>
<evidence type="ECO:0000256" key="4">
    <source>
        <dbReference type="SAM" id="Coils"/>
    </source>
</evidence>
<accession>A0A9W8NE00</accession>
<dbReference type="VEuPathDB" id="FungiDB:F4678DRAFT_436020"/>
<dbReference type="InterPro" id="IPR011009">
    <property type="entry name" value="Kinase-like_dom_sf"/>
</dbReference>